<dbReference type="InterPro" id="IPR046373">
    <property type="entry name" value="Acyl-CoA_Oxase/DH_mid-dom_sf"/>
</dbReference>
<organism evidence="9 10">
    <name type="scientific">Ammoniphilus resinae</name>
    <dbReference type="NCBI Taxonomy" id="861532"/>
    <lineage>
        <taxon>Bacteria</taxon>
        <taxon>Bacillati</taxon>
        <taxon>Bacillota</taxon>
        <taxon>Bacilli</taxon>
        <taxon>Bacillales</taxon>
        <taxon>Paenibacillaceae</taxon>
        <taxon>Aneurinibacillus group</taxon>
        <taxon>Ammoniphilus</taxon>
    </lineage>
</organism>
<evidence type="ECO:0000259" key="8">
    <source>
        <dbReference type="Pfam" id="PF02771"/>
    </source>
</evidence>
<evidence type="ECO:0000256" key="5">
    <source>
        <dbReference type="RuleBase" id="RU362125"/>
    </source>
</evidence>
<feature type="domain" description="Acyl-CoA dehydrogenase/oxidase N-terminal" evidence="8">
    <location>
        <begin position="6"/>
        <end position="117"/>
    </location>
</feature>
<comment type="caution">
    <text evidence="9">The sequence shown here is derived from an EMBL/GenBank/DDBJ whole genome shotgun (WGS) entry which is preliminary data.</text>
</comment>
<comment type="similarity">
    <text evidence="2 5">Belongs to the acyl-CoA dehydrogenase family.</text>
</comment>
<dbReference type="EMBL" id="JAGGKT010000007">
    <property type="protein sequence ID" value="MBP1932654.1"/>
    <property type="molecule type" value="Genomic_DNA"/>
</dbReference>
<evidence type="ECO:0000313" key="9">
    <source>
        <dbReference type="EMBL" id="MBP1932654.1"/>
    </source>
</evidence>
<dbReference type="SUPFAM" id="SSF56645">
    <property type="entry name" value="Acyl-CoA dehydrogenase NM domain-like"/>
    <property type="match status" value="1"/>
</dbReference>
<reference evidence="9 10" key="1">
    <citation type="submission" date="2021-03" db="EMBL/GenBank/DDBJ databases">
        <title>Genomic Encyclopedia of Type Strains, Phase IV (KMG-IV): sequencing the most valuable type-strain genomes for metagenomic binning, comparative biology and taxonomic classification.</title>
        <authorList>
            <person name="Goeker M."/>
        </authorList>
    </citation>
    <scope>NUCLEOTIDE SEQUENCE [LARGE SCALE GENOMIC DNA]</scope>
    <source>
        <strain evidence="9 10">DSM 24738</strain>
    </source>
</reference>
<evidence type="ECO:0000256" key="2">
    <source>
        <dbReference type="ARBA" id="ARBA00009347"/>
    </source>
</evidence>
<evidence type="ECO:0000259" key="6">
    <source>
        <dbReference type="Pfam" id="PF00441"/>
    </source>
</evidence>
<accession>A0ABS4GQW2</accession>
<sequence>MIFELNEEQKMIRETVRQFAQEVVAPRAAEIDESDEFPKDIWRQMAELGFISLTLPEKYGGIGADHISCSIMLEELAKVSAAMSNAVLTSKLQSDFLVRFASEEQKEKYVAAIGRGEVICCISATEPSGGTDLASLKTRAVREGDQFIINGTKQFITMGTLGDVYVTMARTNEQPGHRGISAILVERDRPGLQVGKKEKLMGIRGIGTSSIIYEDCTVPMENLIGHEGEGFKYAMGSFDNGRIVIASLALGIAQGALDQSIKYALQREAFGKTISNYQAIQFMIADAEAKIEAARLLIYKACYLKDQGRPYSKEAAIAKLYASDIAQEISTNAVQIHGGYGYTKEYPVERMYRDAKLPQIYEGTNQIQRVIIARHVLKQYQ</sequence>
<dbReference type="Pfam" id="PF02771">
    <property type="entry name" value="Acyl-CoA_dh_N"/>
    <property type="match status" value="1"/>
</dbReference>
<evidence type="ECO:0000313" key="10">
    <source>
        <dbReference type="Proteomes" id="UP001519343"/>
    </source>
</evidence>
<dbReference type="PANTHER" id="PTHR43884">
    <property type="entry name" value="ACYL-COA DEHYDROGENASE"/>
    <property type="match status" value="1"/>
</dbReference>
<comment type="cofactor">
    <cofactor evidence="1 5">
        <name>FAD</name>
        <dbReference type="ChEBI" id="CHEBI:57692"/>
    </cofactor>
</comment>
<keyword evidence="3 5" id="KW-0285">Flavoprotein</keyword>
<evidence type="ECO:0000259" key="7">
    <source>
        <dbReference type="Pfam" id="PF02770"/>
    </source>
</evidence>
<name>A0ABS4GQW2_9BACL</name>
<evidence type="ECO:0000256" key="4">
    <source>
        <dbReference type="ARBA" id="ARBA00022827"/>
    </source>
</evidence>
<dbReference type="InterPro" id="IPR009075">
    <property type="entry name" value="AcylCo_DH/oxidase_C"/>
</dbReference>
<dbReference type="Gene3D" id="1.20.140.10">
    <property type="entry name" value="Butyryl-CoA Dehydrogenase, subunit A, domain 3"/>
    <property type="match status" value="1"/>
</dbReference>
<keyword evidence="4 5" id="KW-0274">FAD</keyword>
<dbReference type="PROSITE" id="PS00073">
    <property type="entry name" value="ACYL_COA_DH_2"/>
    <property type="match status" value="1"/>
</dbReference>
<dbReference type="InterPro" id="IPR006089">
    <property type="entry name" value="Acyl-CoA_DH_CS"/>
</dbReference>
<feature type="domain" description="Acyl-CoA oxidase/dehydrogenase middle" evidence="7">
    <location>
        <begin position="121"/>
        <end position="216"/>
    </location>
</feature>
<dbReference type="Pfam" id="PF02770">
    <property type="entry name" value="Acyl-CoA_dh_M"/>
    <property type="match status" value="1"/>
</dbReference>
<dbReference type="InterPro" id="IPR037069">
    <property type="entry name" value="AcylCoA_DH/ox_N_sf"/>
</dbReference>
<proteinExistence type="inferred from homology"/>
<evidence type="ECO:0000256" key="1">
    <source>
        <dbReference type="ARBA" id="ARBA00001974"/>
    </source>
</evidence>
<dbReference type="RefSeq" id="WP_209810689.1">
    <property type="nucleotide sequence ID" value="NZ_JAGGKT010000007.1"/>
</dbReference>
<protein>
    <submittedName>
        <fullName evidence="9">Cyclohexanecarboxyl-CoA dehydrogenase</fullName>
    </submittedName>
</protein>
<dbReference type="InterPro" id="IPR036250">
    <property type="entry name" value="AcylCo_DH-like_C"/>
</dbReference>
<gene>
    <name evidence="9" type="ORF">J2Z37_002662</name>
</gene>
<evidence type="ECO:0000256" key="3">
    <source>
        <dbReference type="ARBA" id="ARBA00022630"/>
    </source>
</evidence>
<feature type="domain" description="Acyl-CoA dehydrogenase/oxidase C-terminal" evidence="6">
    <location>
        <begin position="228"/>
        <end position="377"/>
    </location>
</feature>
<dbReference type="Proteomes" id="UP001519343">
    <property type="component" value="Unassembled WGS sequence"/>
</dbReference>
<dbReference type="InterPro" id="IPR009100">
    <property type="entry name" value="AcylCoA_DH/oxidase_NM_dom_sf"/>
</dbReference>
<dbReference type="Pfam" id="PF00441">
    <property type="entry name" value="Acyl-CoA_dh_1"/>
    <property type="match status" value="1"/>
</dbReference>
<dbReference type="Gene3D" id="1.10.540.10">
    <property type="entry name" value="Acyl-CoA dehydrogenase/oxidase, N-terminal domain"/>
    <property type="match status" value="1"/>
</dbReference>
<keyword evidence="10" id="KW-1185">Reference proteome</keyword>
<dbReference type="InterPro" id="IPR006091">
    <property type="entry name" value="Acyl-CoA_Oxase/DH_mid-dom"/>
</dbReference>
<dbReference type="Gene3D" id="2.40.110.10">
    <property type="entry name" value="Butyryl-CoA Dehydrogenase, subunit A, domain 2"/>
    <property type="match status" value="1"/>
</dbReference>
<dbReference type="SUPFAM" id="SSF47203">
    <property type="entry name" value="Acyl-CoA dehydrogenase C-terminal domain-like"/>
    <property type="match status" value="1"/>
</dbReference>
<dbReference type="PIRSF" id="PIRSF016578">
    <property type="entry name" value="HsaA"/>
    <property type="match status" value="1"/>
</dbReference>
<keyword evidence="5" id="KW-0560">Oxidoreductase</keyword>
<dbReference type="PANTHER" id="PTHR43884:SF12">
    <property type="entry name" value="ISOVALERYL-COA DEHYDROGENASE, MITOCHONDRIAL-RELATED"/>
    <property type="match status" value="1"/>
</dbReference>
<dbReference type="InterPro" id="IPR013786">
    <property type="entry name" value="AcylCoA_DH/ox_N"/>
</dbReference>